<gene>
    <name evidence="1" type="ORF">CCR94_10605</name>
</gene>
<dbReference type="Proteomes" id="UP000239089">
    <property type="component" value="Unassembled WGS sequence"/>
</dbReference>
<keyword evidence="2" id="KW-1185">Reference proteome</keyword>
<name>A0A2S6N8T1_9HYPH</name>
<organism evidence="1 2">
    <name type="scientific">Rhodoblastus sphagnicola</name>
    <dbReference type="NCBI Taxonomy" id="333368"/>
    <lineage>
        <taxon>Bacteria</taxon>
        <taxon>Pseudomonadati</taxon>
        <taxon>Pseudomonadota</taxon>
        <taxon>Alphaproteobacteria</taxon>
        <taxon>Hyphomicrobiales</taxon>
        <taxon>Rhodoblastaceae</taxon>
        <taxon>Rhodoblastus</taxon>
    </lineage>
</organism>
<comment type="caution">
    <text evidence="1">The sequence shown here is derived from an EMBL/GenBank/DDBJ whole genome shotgun (WGS) entry which is preliminary data.</text>
</comment>
<reference evidence="1 2" key="1">
    <citation type="journal article" date="2018" name="Arch. Microbiol.">
        <title>New insights into the metabolic potential of the phototrophic purple bacterium Rhodopila globiformis DSM 161(T) from its draft genome sequence and evidence for a vanadium-dependent nitrogenase.</title>
        <authorList>
            <person name="Imhoff J.F."/>
            <person name="Rahn T."/>
            <person name="Kunzel S."/>
            <person name="Neulinger S.C."/>
        </authorList>
    </citation>
    <scope>NUCLEOTIDE SEQUENCE [LARGE SCALE GENOMIC DNA]</scope>
    <source>
        <strain evidence="1 2">DSM 16996</strain>
    </source>
</reference>
<dbReference type="OrthoDB" id="8471343at2"/>
<proteinExistence type="predicted"/>
<dbReference type="EMBL" id="NHSJ01000068">
    <property type="protein sequence ID" value="PPQ31001.1"/>
    <property type="molecule type" value="Genomic_DNA"/>
</dbReference>
<protein>
    <submittedName>
        <fullName evidence="1">Uncharacterized protein</fullName>
    </submittedName>
</protein>
<dbReference type="AlphaFoldDB" id="A0A2S6N8T1"/>
<sequence length="112" mass="12582">MSRAWELAREAREETARKAFDLDVRVVGARIIHNRPLTAFIAEIPLDLSAAQKRAWAEAKGIAKIYTPATALVIVRHGGALAPLRRRFSRVWPLLITAARWINSRFIPSRAA</sequence>
<dbReference type="RefSeq" id="WP_146089954.1">
    <property type="nucleotide sequence ID" value="NZ_JACIGC010000065.1"/>
</dbReference>
<evidence type="ECO:0000313" key="1">
    <source>
        <dbReference type="EMBL" id="PPQ31001.1"/>
    </source>
</evidence>
<evidence type="ECO:0000313" key="2">
    <source>
        <dbReference type="Proteomes" id="UP000239089"/>
    </source>
</evidence>
<accession>A0A2S6N8T1</accession>